<dbReference type="InterPro" id="IPR028032">
    <property type="entry name" value="DUF4503"/>
</dbReference>
<accession>A0AAV6VR21</accession>
<name>A0AAV6VR21_9ARAC</name>
<dbReference type="PANTHER" id="PTHR34347">
    <property type="entry name" value="DNA REPAIR-SCAFFOLDING PROTEIN SPIDR"/>
    <property type="match status" value="1"/>
</dbReference>
<gene>
    <name evidence="3" type="ORF">JTE90_006934</name>
</gene>
<feature type="compositionally biased region" description="Basic and acidic residues" evidence="1">
    <location>
        <begin position="97"/>
        <end position="108"/>
    </location>
</feature>
<dbReference type="InterPro" id="IPR053054">
    <property type="entry name" value="DNA_repair-scaffolding"/>
</dbReference>
<dbReference type="EMBL" id="JAFNEN010000043">
    <property type="protein sequence ID" value="KAG8198189.1"/>
    <property type="molecule type" value="Genomic_DNA"/>
</dbReference>
<dbReference type="AlphaFoldDB" id="A0AAV6VR21"/>
<evidence type="ECO:0000313" key="4">
    <source>
        <dbReference type="Proteomes" id="UP000827092"/>
    </source>
</evidence>
<evidence type="ECO:0000256" key="1">
    <source>
        <dbReference type="SAM" id="MobiDB-lite"/>
    </source>
</evidence>
<proteinExistence type="predicted"/>
<comment type="caution">
    <text evidence="3">The sequence shown here is derived from an EMBL/GenBank/DDBJ whole genome shotgun (WGS) entry which is preliminary data.</text>
</comment>
<feature type="domain" description="DUF4503" evidence="2">
    <location>
        <begin position="894"/>
        <end position="1079"/>
    </location>
</feature>
<dbReference type="GO" id="GO:0070202">
    <property type="term" value="P:regulation of establishment of protein localization to chromosome"/>
    <property type="evidence" value="ECO:0007669"/>
    <property type="project" value="TreeGrafter"/>
</dbReference>
<evidence type="ECO:0000259" key="2">
    <source>
        <dbReference type="Pfam" id="PF14951"/>
    </source>
</evidence>
<dbReference type="Pfam" id="PF14951">
    <property type="entry name" value="DUF4503"/>
    <property type="match status" value="1"/>
</dbReference>
<feature type="region of interest" description="Disordered" evidence="1">
    <location>
        <begin position="38"/>
        <end position="114"/>
    </location>
</feature>
<keyword evidence="4" id="KW-1185">Reference proteome</keyword>
<dbReference type="GO" id="GO:0000724">
    <property type="term" value="P:double-strand break repair via homologous recombination"/>
    <property type="evidence" value="ECO:0007669"/>
    <property type="project" value="TreeGrafter"/>
</dbReference>
<dbReference type="GO" id="GO:0000228">
    <property type="term" value="C:nuclear chromosome"/>
    <property type="evidence" value="ECO:0007669"/>
    <property type="project" value="TreeGrafter"/>
</dbReference>
<dbReference type="GO" id="GO:0005654">
    <property type="term" value="C:nucleoplasm"/>
    <property type="evidence" value="ECO:0007669"/>
    <property type="project" value="TreeGrafter"/>
</dbReference>
<dbReference type="Proteomes" id="UP000827092">
    <property type="component" value="Unassembled WGS sequence"/>
</dbReference>
<protein>
    <recommendedName>
        <fullName evidence="2">DUF4503 domain-containing protein</fullName>
    </recommendedName>
</protein>
<sequence>EPRYSLPFTNFRSKPNVLKRKVDPEFAKREWDVCSDGFSANSPHTFDKKSNKNRLKRKFANGPQIDTGRKSSSKKTKTDLHSFDSTCPKIDSLSPQDSKEFSVKENETTTKNLVSSKHPGSVFLEVQNIKSSFQKNNLGVEPKPLVRLSSEFSKKLKAEILNDKSNWNKKDQGTISIKSTAQVRDKYHKTNLQENKYSELKNIQNKVGNSKIKLNLEPSVKTISDFLNDASVLKHVDNLQNVPGSFRIEKNVDLSKTLTNLPYLPTKCNMKIADEQIKSSIDIKSSELLENEKSDFLKSTHQTIEKGTLQKDSNSLISAKIDEHSKTSRHDVVPKKMLAHQNLFENSFRTPASVSKTTKIENVPKKVKVDKCAFNFPPPLPASIPTCKIKKINISDLTVDHETKVSPVAEKSSTFASNFEFPPVKAVIPQLAEPNRNNEGVSQGDCSRSEMSFMDFSRLLENKCDGGNKGSSWMQGLKPNCEELEICQEEPAKKKLRNIVHGGLAEKMLKLQRRENSEKVIWSHKIHRNKRKAQNDSLCLILNSISTIDDFIIGKSSLATPEDLQNLFKKDGNTEGQVSHQHSDADYSHLRSKLDEFKEAFESDFVFILFKQKGFAKLHLKVRDVFKLYQPWQTIKLQSVPYPLILCAYFIDKVTSLDSGVTSEEHICVAGLRELPPLLKQNYHPETTTQGDLLFFKKDEPITFCARVQRVYKKEFKGRNPDGSYSVSTYLRYSVLLQIKEGTFHELRILLDSISNEWYSSMCEGKCYRFHNLGVTHRTSLKTDKSLRDILGAFHEQNGSKVQQGFLYQLMFGSSSKCPEEVAEAGFPNYCPFRVDPLKDIFKIPNYTRFTSIAKVLLQHKDVFYISDESLLKSSTLKYIQIQFLMSTEMRLLSTGCVVLVKEALVEEGSLLIDKYSQIIILTEVSQAYQELSQENKLKVRNQTDVCLNNVIPLLHMLSKVEDLVYVKVSGVDEGTAFTWLHCSFCQQENLVQDTNLVIYCEDCSRIVPCPVLNVKLEVVVCCPQLPSAIVNIQLLSSTIKKILQIPENTCQPQCSVSDVLNKEIGPLCCYVQNCDTSKDKTVFHLLEMD</sequence>
<evidence type="ECO:0000313" key="3">
    <source>
        <dbReference type="EMBL" id="KAG8198189.1"/>
    </source>
</evidence>
<dbReference type="PANTHER" id="PTHR34347:SF1">
    <property type="entry name" value="DNA REPAIR-SCAFFOLDING PROTEIN"/>
    <property type="match status" value="1"/>
</dbReference>
<organism evidence="3 4">
    <name type="scientific">Oedothorax gibbosus</name>
    <dbReference type="NCBI Taxonomy" id="931172"/>
    <lineage>
        <taxon>Eukaryota</taxon>
        <taxon>Metazoa</taxon>
        <taxon>Ecdysozoa</taxon>
        <taxon>Arthropoda</taxon>
        <taxon>Chelicerata</taxon>
        <taxon>Arachnida</taxon>
        <taxon>Araneae</taxon>
        <taxon>Araneomorphae</taxon>
        <taxon>Entelegynae</taxon>
        <taxon>Araneoidea</taxon>
        <taxon>Linyphiidae</taxon>
        <taxon>Erigoninae</taxon>
        <taxon>Oedothorax</taxon>
    </lineage>
</organism>
<feature type="non-terminal residue" evidence="3">
    <location>
        <position position="1"/>
    </location>
</feature>
<reference evidence="3 4" key="1">
    <citation type="journal article" date="2022" name="Nat. Ecol. Evol.">
        <title>A masculinizing supergene underlies an exaggerated male reproductive morph in a spider.</title>
        <authorList>
            <person name="Hendrickx F."/>
            <person name="De Corte Z."/>
            <person name="Sonet G."/>
            <person name="Van Belleghem S.M."/>
            <person name="Kostlbacher S."/>
            <person name="Vangestel C."/>
        </authorList>
    </citation>
    <scope>NUCLEOTIDE SEQUENCE [LARGE SCALE GENOMIC DNA]</scope>
    <source>
        <strain evidence="3">W744_W776</strain>
    </source>
</reference>